<sequence>MSTHQPRSVGGGGDLWTVRYNSVAIEDRPPRTRPGGVCRIGDQRMCVHPVQRGPPLRRLELSRGSGPENHSSIERSGLYRQRWWRDLPLATVSFNYAWKSPPDYSFVNSQSTCD</sequence>
<evidence type="ECO:0000313" key="1">
    <source>
        <dbReference type="EMBL" id="KAK1288034.1"/>
    </source>
</evidence>
<organism evidence="1 2">
    <name type="scientific">Acorus calamus</name>
    <name type="common">Sweet flag</name>
    <dbReference type="NCBI Taxonomy" id="4465"/>
    <lineage>
        <taxon>Eukaryota</taxon>
        <taxon>Viridiplantae</taxon>
        <taxon>Streptophyta</taxon>
        <taxon>Embryophyta</taxon>
        <taxon>Tracheophyta</taxon>
        <taxon>Spermatophyta</taxon>
        <taxon>Magnoliopsida</taxon>
        <taxon>Liliopsida</taxon>
        <taxon>Acoraceae</taxon>
        <taxon>Acorus</taxon>
    </lineage>
</organism>
<dbReference type="Proteomes" id="UP001180020">
    <property type="component" value="Unassembled WGS sequence"/>
</dbReference>
<comment type="caution">
    <text evidence="1">The sequence shown here is derived from an EMBL/GenBank/DDBJ whole genome shotgun (WGS) entry which is preliminary data.</text>
</comment>
<reference evidence="1" key="2">
    <citation type="submission" date="2023-06" db="EMBL/GenBank/DDBJ databases">
        <authorList>
            <person name="Ma L."/>
            <person name="Liu K.-W."/>
            <person name="Li Z."/>
            <person name="Hsiao Y.-Y."/>
            <person name="Qi Y."/>
            <person name="Fu T."/>
            <person name="Tang G."/>
            <person name="Zhang D."/>
            <person name="Sun W.-H."/>
            <person name="Liu D.-K."/>
            <person name="Li Y."/>
            <person name="Chen G.-Z."/>
            <person name="Liu X.-D."/>
            <person name="Liao X.-Y."/>
            <person name="Jiang Y.-T."/>
            <person name="Yu X."/>
            <person name="Hao Y."/>
            <person name="Huang J."/>
            <person name="Zhao X.-W."/>
            <person name="Ke S."/>
            <person name="Chen Y.-Y."/>
            <person name="Wu W.-L."/>
            <person name="Hsu J.-L."/>
            <person name="Lin Y.-F."/>
            <person name="Huang M.-D."/>
            <person name="Li C.-Y."/>
            <person name="Huang L."/>
            <person name="Wang Z.-W."/>
            <person name="Zhao X."/>
            <person name="Zhong W.-Y."/>
            <person name="Peng D.-H."/>
            <person name="Ahmad S."/>
            <person name="Lan S."/>
            <person name="Zhang J.-S."/>
            <person name="Tsai W.-C."/>
            <person name="Van De Peer Y."/>
            <person name="Liu Z.-J."/>
        </authorList>
    </citation>
    <scope>NUCLEOTIDE SEQUENCE</scope>
    <source>
        <strain evidence="1">CP</strain>
        <tissue evidence="1">Leaves</tissue>
    </source>
</reference>
<keyword evidence="2" id="KW-1185">Reference proteome</keyword>
<accession>A0AAV9CI23</accession>
<gene>
    <name evidence="1" type="ORF">QJS10_CPB19g00257</name>
</gene>
<reference evidence="1" key="1">
    <citation type="journal article" date="2023" name="Nat. Commun.">
        <title>Diploid and tetraploid genomes of Acorus and the evolution of monocots.</title>
        <authorList>
            <person name="Ma L."/>
            <person name="Liu K.W."/>
            <person name="Li Z."/>
            <person name="Hsiao Y.Y."/>
            <person name="Qi Y."/>
            <person name="Fu T."/>
            <person name="Tang G.D."/>
            <person name="Zhang D."/>
            <person name="Sun W.H."/>
            <person name="Liu D.K."/>
            <person name="Li Y."/>
            <person name="Chen G.Z."/>
            <person name="Liu X.D."/>
            <person name="Liao X.Y."/>
            <person name="Jiang Y.T."/>
            <person name="Yu X."/>
            <person name="Hao Y."/>
            <person name="Huang J."/>
            <person name="Zhao X.W."/>
            <person name="Ke S."/>
            <person name="Chen Y.Y."/>
            <person name="Wu W.L."/>
            <person name="Hsu J.L."/>
            <person name="Lin Y.F."/>
            <person name="Huang M.D."/>
            <person name="Li C.Y."/>
            <person name="Huang L."/>
            <person name="Wang Z.W."/>
            <person name="Zhao X."/>
            <person name="Zhong W.Y."/>
            <person name="Peng D.H."/>
            <person name="Ahmad S."/>
            <person name="Lan S."/>
            <person name="Zhang J.S."/>
            <person name="Tsai W.C."/>
            <person name="Van de Peer Y."/>
            <person name="Liu Z.J."/>
        </authorList>
    </citation>
    <scope>NUCLEOTIDE SEQUENCE</scope>
    <source>
        <strain evidence="1">CP</strain>
    </source>
</reference>
<name>A0AAV9CI23_ACOCL</name>
<dbReference type="AlphaFoldDB" id="A0AAV9CI23"/>
<dbReference type="EMBL" id="JAUJYO010000019">
    <property type="protein sequence ID" value="KAK1288034.1"/>
    <property type="molecule type" value="Genomic_DNA"/>
</dbReference>
<evidence type="ECO:0000313" key="2">
    <source>
        <dbReference type="Proteomes" id="UP001180020"/>
    </source>
</evidence>
<proteinExistence type="predicted"/>
<protein>
    <submittedName>
        <fullName evidence="1">Uncharacterized protein</fullName>
    </submittedName>
</protein>